<dbReference type="NCBIfam" id="TIGR00180">
    <property type="entry name" value="parB_part"/>
    <property type="match status" value="1"/>
</dbReference>
<evidence type="ECO:0000313" key="4">
    <source>
        <dbReference type="Proteomes" id="UP000000268"/>
    </source>
</evidence>
<evidence type="ECO:0000259" key="2">
    <source>
        <dbReference type="SMART" id="SM00470"/>
    </source>
</evidence>
<dbReference type="PANTHER" id="PTHR33375">
    <property type="entry name" value="CHROMOSOME-PARTITIONING PROTEIN PARB-RELATED"/>
    <property type="match status" value="1"/>
</dbReference>
<dbReference type="InterPro" id="IPR003115">
    <property type="entry name" value="ParB_N"/>
</dbReference>
<dbReference type="AlphaFoldDB" id="A8ZKQ4"/>
<dbReference type="EMBL" id="CP000838">
    <property type="protein sequence ID" value="ABW31372.1"/>
    <property type="molecule type" value="Genomic_DNA"/>
</dbReference>
<evidence type="ECO:0000256" key="1">
    <source>
        <dbReference type="ARBA" id="ARBA00006295"/>
    </source>
</evidence>
<name>A8ZKQ4_ACAM1</name>
<keyword evidence="3" id="KW-0614">Plasmid</keyword>
<dbReference type="SUPFAM" id="SSF110849">
    <property type="entry name" value="ParB/Sulfiredoxin"/>
    <property type="match status" value="1"/>
</dbReference>
<protein>
    <submittedName>
        <fullName evidence="3">Chromosome partitioning protein, ParB family, putative</fullName>
    </submittedName>
</protein>
<dbReference type="KEGG" id="amr:AM1_A0252"/>
<evidence type="ECO:0000313" key="3">
    <source>
        <dbReference type="EMBL" id="ABW31372.1"/>
    </source>
</evidence>
<dbReference type="Gene3D" id="3.90.1530.30">
    <property type="match status" value="1"/>
</dbReference>
<reference evidence="3 4" key="1">
    <citation type="journal article" date="2008" name="Proc. Natl. Acad. Sci. U.S.A.">
        <title>Niche adaptation and genome expansion in the chlorophyll d-producing cyanobacterium Acaryochloris marina.</title>
        <authorList>
            <person name="Swingley W.D."/>
            <person name="Chen M."/>
            <person name="Cheung P.C."/>
            <person name="Conrad A.L."/>
            <person name="Dejesa L.C."/>
            <person name="Hao J."/>
            <person name="Honchak B.M."/>
            <person name="Karbach L.E."/>
            <person name="Kurdoglu A."/>
            <person name="Lahiri S."/>
            <person name="Mastrian S.D."/>
            <person name="Miyashita H."/>
            <person name="Page L."/>
            <person name="Ramakrishna P."/>
            <person name="Satoh S."/>
            <person name="Sattley W.M."/>
            <person name="Shimada Y."/>
            <person name="Taylor H.L."/>
            <person name="Tomo T."/>
            <person name="Tsuchiya T."/>
            <person name="Wang Z.T."/>
            <person name="Raymond J."/>
            <person name="Mimuro M."/>
            <person name="Blankenship R.E."/>
            <person name="Touchman J.W."/>
        </authorList>
    </citation>
    <scope>NUCLEOTIDE SEQUENCE [LARGE SCALE GENOMIC DNA]</scope>
    <source>
        <strain evidence="4">MBIC 11017</strain>
        <plasmid evidence="4">Plasmid pREB1</plasmid>
    </source>
</reference>
<keyword evidence="4" id="KW-1185">Reference proteome</keyword>
<dbReference type="Pfam" id="PF02195">
    <property type="entry name" value="ParB_N"/>
    <property type="match status" value="1"/>
</dbReference>
<comment type="similarity">
    <text evidence="1">Belongs to the ParB family.</text>
</comment>
<dbReference type="InterPro" id="IPR036086">
    <property type="entry name" value="ParB/Sulfiredoxin_sf"/>
</dbReference>
<dbReference type="SUPFAM" id="SSF109709">
    <property type="entry name" value="KorB DNA-binding domain-like"/>
    <property type="match status" value="1"/>
</dbReference>
<gene>
    <name evidence="3" type="ordered locus">AM1_A0252</name>
</gene>
<dbReference type="GO" id="GO:0005694">
    <property type="term" value="C:chromosome"/>
    <property type="evidence" value="ECO:0007669"/>
    <property type="project" value="TreeGrafter"/>
</dbReference>
<dbReference type="Gene3D" id="1.10.10.2830">
    <property type="match status" value="1"/>
</dbReference>
<dbReference type="Pfam" id="PF17762">
    <property type="entry name" value="HTH_ParB"/>
    <property type="match status" value="1"/>
</dbReference>
<dbReference type="HOGENOM" id="CLU_023853_4_1_3"/>
<dbReference type="GO" id="GO:0007059">
    <property type="term" value="P:chromosome segregation"/>
    <property type="evidence" value="ECO:0007669"/>
    <property type="project" value="TreeGrafter"/>
</dbReference>
<dbReference type="SMART" id="SM00470">
    <property type="entry name" value="ParB"/>
    <property type="match status" value="1"/>
</dbReference>
<proteinExistence type="inferred from homology"/>
<dbReference type="GO" id="GO:0003677">
    <property type="term" value="F:DNA binding"/>
    <property type="evidence" value="ECO:0007669"/>
    <property type="project" value="InterPro"/>
</dbReference>
<feature type="domain" description="ParB-like N-terminal" evidence="2">
    <location>
        <begin position="21"/>
        <end position="111"/>
    </location>
</feature>
<organism evidence="3 4">
    <name type="scientific">Acaryochloris marina (strain MBIC 11017)</name>
    <dbReference type="NCBI Taxonomy" id="329726"/>
    <lineage>
        <taxon>Bacteria</taxon>
        <taxon>Bacillati</taxon>
        <taxon>Cyanobacteriota</taxon>
        <taxon>Cyanophyceae</taxon>
        <taxon>Acaryochloridales</taxon>
        <taxon>Acaryochloridaceae</taxon>
        <taxon>Acaryochloris</taxon>
    </lineage>
</organism>
<dbReference type="PANTHER" id="PTHR33375:SF7">
    <property type="entry name" value="CHROMOSOME 2-PARTITIONING PROTEIN PARB-RELATED"/>
    <property type="match status" value="1"/>
</dbReference>
<geneLocation type="plasmid" evidence="3 4">
    <name>pREB1</name>
</geneLocation>
<accession>A8ZKQ4</accession>
<dbReference type="InterPro" id="IPR004437">
    <property type="entry name" value="ParB/RepB/Spo0J"/>
</dbReference>
<dbReference type="InterPro" id="IPR041468">
    <property type="entry name" value="HTH_ParB/Spo0J"/>
</dbReference>
<sequence>MYGSSLESLDNDVDQESDKIAVIPIDKIKRTPDQVRRYFDPMKMNQLVSSVRIDGILENLIVSSLNDGKFQLISGERRLRAAKEVGLTEVPVKILNLDEFDAFRISLIENLQREDLNPVEETDGIIKLLAGELHLREDEVVSLLYQMQNSLTRQVVNHNVVVQENQETVEKIFNYLGRLSWQSFVKHRLPLRKLPVDILEFLRQGKLAYTKAQLIARIKDQEFRKEMLNVAVTEELSLSEIRTRISEFAQKEISNNPDIDTELRKKTAGCLKALKKSKAINSPTKQKKLRKILEQLEKLLES</sequence>
<dbReference type="Proteomes" id="UP000000268">
    <property type="component" value="Plasmid pREB1"/>
</dbReference>
<dbReference type="InterPro" id="IPR050336">
    <property type="entry name" value="Chromosome_partition/occlusion"/>
</dbReference>